<sequence>MSASSSRRQPPDLSRQDQYRPRSIAELAADANEGLWEPSRPLKHWLRTAEKARKTGNSYVEAGDYELAFIEYARAATLVLEKLPTHREYQTLLTANQRANLGLNGQEILDNLSELKPLLVDQYEAWIASGGSPNASTRPPPSSEPISREESARRKRDEERALQAQEAMQREVEWRMADNARRQVEERERRAQEEAAWARQPQEVRQRELDETKRIEAREAAEYERAAARRGYVISDEERKEEEKRRRQMDRRREEQEGILRRQQEAEAAARAVRRDIVQSSSLDLLYRRSQEPEAPPRSTLPDTSGSYTVTTPQSSRPGSTSQGRAGFSGPSMLPVESPMKYEDDTDTDERSDENHLGRRGKYVDRTPSKVPNTNVGIAYPIPITTTSPAPPDFGHVEYPTLMSQHQLKQGYAPSLRSMFSQPNEPPPSTSLLLETKPSSGLYANILPKPSAPPMPYYVPSMPIADPFQAPRDPRQTGSQRGPSPINRPPLPQVPPPPQPGASRIVRGASADNQVTELRSVKMPRDCLSRFLSIARVNTERNKETCGLLLGKEAKGKYVVSVLLIPKQHSTSDTCTMDEEELVLQITEQRKLITLGWIHTHPTQSCFMSSVDLHTHSGFQRMLPESFAVVCAPSSKPTFGIFRLTDPVGLQTILECNAKEAFHPHPDVAIYTDCDSNHVQIKDIPIEIIDLR</sequence>
<dbReference type="Proteomes" id="UP001055072">
    <property type="component" value="Unassembled WGS sequence"/>
</dbReference>
<evidence type="ECO:0000313" key="1">
    <source>
        <dbReference type="EMBL" id="KAI0089456.1"/>
    </source>
</evidence>
<proteinExistence type="predicted"/>
<protein>
    <submittedName>
        <fullName evidence="1">Uncharacterized protein</fullName>
    </submittedName>
</protein>
<comment type="caution">
    <text evidence="1">The sequence shown here is derived from an EMBL/GenBank/DDBJ whole genome shotgun (WGS) entry which is preliminary data.</text>
</comment>
<organism evidence="1 2">
    <name type="scientific">Irpex rosettiformis</name>
    <dbReference type="NCBI Taxonomy" id="378272"/>
    <lineage>
        <taxon>Eukaryota</taxon>
        <taxon>Fungi</taxon>
        <taxon>Dikarya</taxon>
        <taxon>Basidiomycota</taxon>
        <taxon>Agaricomycotina</taxon>
        <taxon>Agaricomycetes</taxon>
        <taxon>Polyporales</taxon>
        <taxon>Irpicaceae</taxon>
        <taxon>Irpex</taxon>
    </lineage>
</organism>
<gene>
    <name evidence="1" type="ORF">BDY19DRAFT_942423</name>
</gene>
<dbReference type="EMBL" id="MU274910">
    <property type="protein sequence ID" value="KAI0089456.1"/>
    <property type="molecule type" value="Genomic_DNA"/>
</dbReference>
<keyword evidence="2" id="KW-1185">Reference proteome</keyword>
<name>A0ACB8U5I7_9APHY</name>
<evidence type="ECO:0000313" key="2">
    <source>
        <dbReference type="Proteomes" id="UP001055072"/>
    </source>
</evidence>
<accession>A0ACB8U5I7</accession>
<reference evidence="1" key="1">
    <citation type="journal article" date="2021" name="Environ. Microbiol.">
        <title>Gene family expansions and transcriptome signatures uncover fungal adaptations to wood decay.</title>
        <authorList>
            <person name="Hage H."/>
            <person name="Miyauchi S."/>
            <person name="Viragh M."/>
            <person name="Drula E."/>
            <person name="Min B."/>
            <person name="Chaduli D."/>
            <person name="Navarro D."/>
            <person name="Favel A."/>
            <person name="Norest M."/>
            <person name="Lesage-Meessen L."/>
            <person name="Balint B."/>
            <person name="Merenyi Z."/>
            <person name="de Eugenio L."/>
            <person name="Morin E."/>
            <person name="Martinez A.T."/>
            <person name="Baldrian P."/>
            <person name="Stursova M."/>
            <person name="Martinez M.J."/>
            <person name="Novotny C."/>
            <person name="Magnuson J.K."/>
            <person name="Spatafora J.W."/>
            <person name="Maurice S."/>
            <person name="Pangilinan J."/>
            <person name="Andreopoulos W."/>
            <person name="LaButti K."/>
            <person name="Hundley H."/>
            <person name="Na H."/>
            <person name="Kuo A."/>
            <person name="Barry K."/>
            <person name="Lipzen A."/>
            <person name="Henrissat B."/>
            <person name="Riley R."/>
            <person name="Ahrendt S."/>
            <person name="Nagy L.G."/>
            <person name="Grigoriev I.V."/>
            <person name="Martin F."/>
            <person name="Rosso M.N."/>
        </authorList>
    </citation>
    <scope>NUCLEOTIDE SEQUENCE</scope>
    <source>
        <strain evidence="1">CBS 384.51</strain>
    </source>
</reference>